<dbReference type="Proteomes" id="UP000501316">
    <property type="component" value="Chromosome"/>
</dbReference>
<protein>
    <submittedName>
        <fullName evidence="1">Uncharacterized protein</fullName>
    </submittedName>
</protein>
<reference evidence="1 2" key="1">
    <citation type="submission" date="2019-11" db="EMBL/GenBank/DDBJ databases">
        <authorList>
            <person name="Ren C."/>
            <person name="Wang H."/>
            <person name="Xu Y."/>
        </authorList>
    </citation>
    <scope>NUCLEOTIDE SEQUENCE [LARGE SCALE GENOMIC DNA]</scope>
    <source>
        <strain evidence="1 2">LBM 19010</strain>
    </source>
</reference>
<dbReference type="EMBL" id="CP046051">
    <property type="protein sequence ID" value="QKN24724.1"/>
    <property type="molecule type" value="Genomic_DNA"/>
</dbReference>
<evidence type="ECO:0000313" key="1">
    <source>
        <dbReference type="EMBL" id="QKN24724.1"/>
    </source>
</evidence>
<name>A0A859DSR5_9FIRM</name>
<organism evidence="1 2">
    <name type="scientific">Caproicibacterium lactatifermentans</name>
    <dbReference type="NCBI Taxonomy" id="2666138"/>
    <lineage>
        <taxon>Bacteria</taxon>
        <taxon>Bacillati</taxon>
        <taxon>Bacillota</taxon>
        <taxon>Clostridia</taxon>
        <taxon>Eubacteriales</taxon>
        <taxon>Oscillospiraceae</taxon>
        <taxon>Caproicibacterium</taxon>
    </lineage>
</organism>
<dbReference type="KEGG" id="clf:GJQ69_01130"/>
<accession>A0A859DSR5</accession>
<gene>
    <name evidence="1" type="ORF">GJQ69_01130</name>
</gene>
<sequence>MIAIQSFSTEYYQLIVTCDEDVFKDGVVSVIANRALTKYNVPPEIFEKCSALTEDGIEELKRFPAIICQENTEMKGVTSPNQFCMLCYIQKVMAAGKNIKIAFKPIAPIQQIKLCDKRNAMFFGLNMDCAITDLNQSAWSVRKINVFEAFKEAGIPGVPMPV</sequence>
<dbReference type="AlphaFoldDB" id="A0A859DSR5"/>
<evidence type="ECO:0000313" key="2">
    <source>
        <dbReference type="Proteomes" id="UP000501316"/>
    </source>
</evidence>
<proteinExistence type="predicted"/>